<dbReference type="InterPro" id="IPR051404">
    <property type="entry name" value="TA_system_antitoxin"/>
</dbReference>
<dbReference type="RefSeq" id="WP_156530667.1">
    <property type="nucleotide sequence ID" value="NZ_CACRUE010000013.1"/>
</dbReference>
<evidence type="ECO:0000259" key="1">
    <source>
        <dbReference type="Pfam" id="PF15919"/>
    </source>
</evidence>
<reference evidence="2" key="1">
    <citation type="submission" date="2019-11" db="EMBL/GenBank/DDBJ databases">
        <authorList>
            <person name="Feng L."/>
        </authorList>
    </citation>
    <scope>NUCLEOTIDE SEQUENCE</scope>
    <source>
        <strain evidence="2">IbartlettiiLFYP30</strain>
    </source>
</reference>
<protein>
    <recommendedName>
        <fullName evidence="1">HicB-like antitoxin of toxin-antitoxin system domain-containing protein</fullName>
    </recommendedName>
</protein>
<dbReference type="Gene3D" id="3.30.160.250">
    <property type="match status" value="1"/>
</dbReference>
<gene>
    <name evidence="2" type="ORF">IBLFYP30_01098</name>
</gene>
<name>A0A6N2ZVF6_9FIRM</name>
<proteinExistence type="predicted"/>
<organism evidence="2">
    <name type="scientific">Intestinibacter bartlettii</name>
    <dbReference type="NCBI Taxonomy" id="261299"/>
    <lineage>
        <taxon>Bacteria</taxon>
        <taxon>Bacillati</taxon>
        <taxon>Bacillota</taxon>
        <taxon>Clostridia</taxon>
        <taxon>Peptostreptococcales</taxon>
        <taxon>Peptostreptococcaceae</taxon>
        <taxon>Intestinibacter</taxon>
    </lineage>
</organism>
<dbReference type="InterPro" id="IPR035069">
    <property type="entry name" value="TTHA1013/TTHA0281-like"/>
</dbReference>
<dbReference type="AlphaFoldDB" id="A0A6N2ZVF6"/>
<sequence>MKKDCYVYPAIFTYEDDGISVEFPDLPGCLTCADTTEEAIKMAKEALGLHLYGIEEENETLPVASNIRDLSLEKNQIPILIDIEF</sequence>
<dbReference type="PANTHER" id="PTHR34504:SF2">
    <property type="entry name" value="UPF0150 PROTEIN SSL0259"/>
    <property type="match status" value="1"/>
</dbReference>
<dbReference type="InterPro" id="IPR031807">
    <property type="entry name" value="HicB-like"/>
</dbReference>
<dbReference type="Pfam" id="PF15919">
    <property type="entry name" value="HicB_lk_antitox"/>
    <property type="match status" value="1"/>
</dbReference>
<dbReference type="SUPFAM" id="SSF143100">
    <property type="entry name" value="TTHA1013/TTHA0281-like"/>
    <property type="match status" value="1"/>
</dbReference>
<accession>A0A6N2ZVF6</accession>
<evidence type="ECO:0000313" key="2">
    <source>
        <dbReference type="EMBL" id="VYT83555.1"/>
    </source>
</evidence>
<feature type="domain" description="HicB-like antitoxin of toxin-antitoxin system" evidence="1">
    <location>
        <begin position="12"/>
        <end position="74"/>
    </location>
</feature>
<dbReference type="EMBL" id="CACRUE010000013">
    <property type="protein sequence ID" value="VYT83555.1"/>
    <property type="molecule type" value="Genomic_DNA"/>
</dbReference>
<dbReference type="PANTHER" id="PTHR34504">
    <property type="entry name" value="ANTITOXIN HICB"/>
    <property type="match status" value="1"/>
</dbReference>